<accession>A0A3P6G532</accession>
<keyword evidence="2" id="KW-0812">Transmembrane</keyword>
<feature type="transmembrane region" description="Helical" evidence="2">
    <location>
        <begin position="46"/>
        <end position="68"/>
    </location>
</feature>
<evidence type="ECO:0008006" key="4">
    <source>
        <dbReference type="Google" id="ProtNLM"/>
    </source>
</evidence>
<feature type="region of interest" description="Disordered" evidence="1">
    <location>
        <begin position="83"/>
        <end position="108"/>
    </location>
</feature>
<gene>
    <name evidence="3" type="ORF">BOLC1T01808H</name>
</gene>
<reference evidence="3" key="1">
    <citation type="submission" date="2018-11" db="EMBL/GenBank/DDBJ databases">
        <authorList>
            <consortium name="Genoscope - CEA"/>
            <person name="William W."/>
        </authorList>
    </citation>
    <scope>NUCLEOTIDE SEQUENCE</scope>
</reference>
<dbReference type="EMBL" id="LR031878">
    <property type="protein sequence ID" value="VDD49419.1"/>
    <property type="molecule type" value="Genomic_DNA"/>
</dbReference>
<feature type="compositionally biased region" description="Polar residues" evidence="1">
    <location>
        <begin position="88"/>
        <end position="101"/>
    </location>
</feature>
<evidence type="ECO:0000256" key="2">
    <source>
        <dbReference type="SAM" id="Phobius"/>
    </source>
</evidence>
<proteinExistence type="predicted"/>
<protein>
    <recommendedName>
        <fullName evidence="4">Transmembrane protein</fullName>
    </recommendedName>
</protein>
<name>A0A3P6G532_BRAOL</name>
<keyword evidence="2" id="KW-0472">Membrane</keyword>
<dbReference type="AlphaFoldDB" id="A0A3P6G532"/>
<sequence length="108" mass="12521">MNLRYKQHHSPYATSHHFCGRFQFRRFILVTRSFVPVSILHPPSSILLYVKVVYSFISLSTFLLEFFLRLTLQLPSRKSGSERVITSRGMTQQGEDINSATEGRVSRD</sequence>
<organism evidence="3">
    <name type="scientific">Brassica oleracea</name>
    <name type="common">Wild cabbage</name>
    <dbReference type="NCBI Taxonomy" id="3712"/>
    <lineage>
        <taxon>Eukaryota</taxon>
        <taxon>Viridiplantae</taxon>
        <taxon>Streptophyta</taxon>
        <taxon>Embryophyta</taxon>
        <taxon>Tracheophyta</taxon>
        <taxon>Spermatophyta</taxon>
        <taxon>Magnoliopsida</taxon>
        <taxon>eudicotyledons</taxon>
        <taxon>Gunneridae</taxon>
        <taxon>Pentapetalae</taxon>
        <taxon>rosids</taxon>
        <taxon>malvids</taxon>
        <taxon>Brassicales</taxon>
        <taxon>Brassicaceae</taxon>
        <taxon>Brassiceae</taxon>
        <taxon>Brassica</taxon>
    </lineage>
</organism>
<keyword evidence="2" id="KW-1133">Transmembrane helix</keyword>
<evidence type="ECO:0000313" key="3">
    <source>
        <dbReference type="EMBL" id="VDD49419.1"/>
    </source>
</evidence>
<evidence type="ECO:0000256" key="1">
    <source>
        <dbReference type="SAM" id="MobiDB-lite"/>
    </source>
</evidence>